<dbReference type="Pfam" id="PF09485">
    <property type="entry name" value="CRISPR_Cse2"/>
    <property type="match status" value="1"/>
</dbReference>
<dbReference type="OrthoDB" id="4808431at2"/>
<dbReference type="Proteomes" id="UP000199323">
    <property type="component" value="Unassembled WGS sequence"/>
</dbReference>
<proteinExistence type="predicted"/>
<dbReference type="AlphaFoldDB" id="A0A1I1ZB60"/>
<dbReference type="STRING" id="380248.SAMN05216251_102387"/>
<dbReference type="InterPro" id="IPR038287">
    <property type="entry name" value="Cse2_sf"/>
</dbReference>
<sequence>MTATVPTPFHTRGYGLVGTAADRCIRRLQRGYRDDRPSAVATVARLRRGVGRPAYDVQDLWGLTGTEDLALVMAEAAAGPVPPPDQERADEALTMAITLWALHQQSHRDTDTHVFGYGLGRSVRLLTAPAVTTQEDGSATQPRARTSSAEPDIDEAIRRRFVRIGTATTLDVLAQRLRETVLLLRKAAIPLDYALLADQLYRWQRPAAQADVRRTWGRDFHMAAVVPGRRTPKD</sequence>
<name>A0A1I1ZB60_9ACTN</name>
<feature type="region of interest" description="Disordered" evidence="1">
    <location>
        <begin position="130"/>
        <end position="149"/>
    </location>
</feature>
<dbReference type="CDD" id="cd09731">
    <property type="entry name" value="Cse2_I-E"/>
    <property type="match status" value="1"/>
</dbReference>
<protein>
    <submittedName>
        <fullName evidence="2">CRISPR system Cascade subunit CasB</fullName>
    </submittedName>
</protein>
<organism evidence="2 3">
    <name type="scientific">Actinacidiphila alni</name>
    <dbReference type="NCBI Taxonomy" id="380248"/>
    <lineage>
        <taxon>Bacteria</taxon>
        <taxon>Bacillati</taxon>
        <taxon>Actinomycetota</taxon>
        <taxon>Actinomycetes</taxon>
        <taxon>Kitasatosporales</taxon>
        <taxon>Streptomycetaceae</taxon>
        <taxon>Actinacidiphila</taxon>
    </lineage>
</organism>
<accession>A0A1I1ZB60</accession>
<evidence type="ECO:0000313" key="2">
    <source>
        <dbReference type="EMBL" id="SFE28925.1"/>
    </source>
</evidence>
<dbReference type="EMBL" id="FONG01000002">
    <property type="protein sequence ID" value="SFE28925.1"/>
    <property type="molecule type" value="Genomic_DNA"/>
</dbReference>
<reference evidence="2 3" key="1">
    <citation type="submission" date="2016-10" db="EMBL/GenBank/DDBJ databases">
        <authorList>
            <person name="de Groot N.N."/>
        </authorList>
    </citation>
    <scope>NUCLEOTIDE SEQUENCE [LARGE SCALE GENOMIC DNA]</scope>
    <source>
        <strain evidence="2 3">CGMCC 4.3510</strain>
    </source>
</reference>
<gene>
    <name evidence="2" type="ORF">SAMN05216251_102387</name>
</gene>
<keyword evidence="3" id="KW-1185">Reference proteome</keyword>
<dbReference type="NCBIfam" id="TIGR02548">
    <property type="entry name" value="casB_cse2"/>
    <property type="match status" value="1"/>
</dbReference>
<dbReference type="RefSeq" id="WP_093712053.1">
    <property type="nucleotide sequence ID" value="NZ_FONG01000002.1"/>
</dbReference>
<evidence type="ECO:0000313" key="3">
    <source>
        <dbReference type="Proteomes" id="UP000199323"/>
    </source>
</evidence>
<dbReference type="InterPro" id="IPR013382">
    <property type="entry name" value="CRISPR-assoc_prot_Cse2"/>
</dbReference>
<dbReference type="Gene3D" id="1.10.520.40">
    <property type="entry name" value="CRISPR-associated protein Cse2"/>
    <property type="match status" value="1"/>
</dbReference>
<evidence type="ECO:0000256" key="1">
    <source>
        <dbReference type="SAM" id="MobiDB-lite"/>
    </source>
</evidence>